<dbReference type="RefSeq" id="WP_308611138.1">
    <property type="nucleotide sequence ID" value="NZ_BAABJF010000003.1"/>
</dbReference>
<comment type="caution">
    <text evidence="2">The sequence shown here is derived from an EMBL/GenBank/DDBJ whole genome shotgun (WGS) entry which is preliminary data.</text>
</comment>
<dbReference type="PANTHER" id="PTHR21180">
    <property type="entry name" value="ENDONUCLEASE/EXONUCLEASE/PHOSPHATASE FAMILY DOMAIN-CONTAINING PROTEIN 1"/>
    <property type="match status" value="1"/>
</dbReference>
<dbReference type="EMBL" id="BMEO01000007">
    <property type="protein sequence ID" value="GGF97461.1"/>
    <property type="molecule type" value="Genomic_DNA"/>
</dbReference>
<dbReference type="Proteomes" id="UP000605253">
    <property type="component" value="Unassembled WGS sequence"/>
</dbReference>
<dbReference type="PANTHER" id="PTHR21180:SF32">
    <property type="entry name" value="ENDONUCLEASE_EXONUCLEASE_PHOSPHATASE FAMILY DOMAIN-CONTAINING PROTEIN 1"/>
    <property type="match status" value="1"/>
</dbReference>
<dbReference type="InterPro" id="IPR004509">
    <property type="entry name" value="Competence_ComEA_HhH"/>
</dbReference>
<dbReference type="GO" id="GO:0015627">
    <property type="term" value="C:type II protein secretion system complex"/>
    <property type="evidence" value="ECO:0007669"/>
    <property type="project" value="TreeGrafter"/>
</dbReference>
<dbReference type="InterPro" id="IPR010994">
    <property type="entry name" value="RuvA_2-like"/>
</dbReference>
<keyword evidence="1" id="KW-0732">Signal</keyword>
<dbReference type="NCBIfam" id="TIGR00426">
    <property type="entry name" value="competence protein ComEA helix-hairpin-helix repeat region"/>
    <property type="match status" value="1"/>
</dbReference>
<dbReference type="SUPFAM" id="SSF47781">
    <property type="entry name" value="RuvA domain 2-like"/>
    <property type="match status" value="1"/>
</dbReference>
<accession>A0A917FRC7</accession>
<evidence type="ECO:0000313" key="3">
    <source>
        <dbReference type="Proteomes" id="UP000605253"/>
    </source>
</evidence>
<sequence length="85" mass="9425">MMNTFKTFFLLVSLFISTAFAAVNINKASAEDISKELKGIGIVKATAIVSYREKNGPFKTMEQLTEVKGVGLKTVEKNRKNILLK</sequence>
<dbReference type="AlphaFoldDB" id="A0A917FRC7"/>
<reference evidence="2" key="2">
    <citation type="submission" date="2020-09" db="EMBL/GenBank/DDBJ databases">
        <authorList>
            <person name="Sun Q."/>
            <person name="Zhou Y."/>
        </authorList>
    </citation>
    <scope>NUCLEOTIDE SEQUENCE</scope>
    <source>
        <strain evidence="2">CGMCC 1.12181</strain>
    </source>
</reference>
<name>A0A917FRC7_9GAMM</name>
<gene>
    <name evidence="2" type="ORF">GCM10011365_18600</name>
</gene>
<organism evidence="2 3">
    <name type="scientific">Marinicella pacifica</name>
    <dbReference type="NCBI Taxonomy" id="1171543"/>
    <lineage>
        <taxon>Bacteria</taxon>
        <taxon>Pseudomonadati</taxon>
        <taxon>Pseudomonadota</taxon>
        <taxon>Gammaproteobacteria</taxon>
        <taxon>Lysobacterales</taxon>
        <taxon>Marinicellaceae</taxon>
        <taxon>Marinicella</taxon>
    </lineage>
</organism>
<reference evidence="2" key="1">
    <citation type="journal article" date="2014" name="Int. J. Syst. Evol. Microbiol.">
        <title>Complete genome sequence of Corynebacterium casei LMG S-19264T (=DSM 44701T), isolated from a smear-ripened cheese.</title>
        <authorList>
            <consortium name="US DOE Joint Genome Institute (JGI-PGF)"/>
            <person name="Walter F."/>
            <person name="Albersmeier A."/>
            <person name="Kalinowski J."/>
            <person name="Ruckert C."/>
        </authorList>
    </citation>
    <scope>NUCLEOTIDE SEQUENCE</scope>
    <source>
        <strain evidence="2">CGMCC 1.12181</strain>
    </source>
</reference>
<dbReference type="GO" id="GO:0015628">
    <property type="term" value="P:protein secretion by the type II secretion system"/>
    <property type="evidence" value="ECO:0007669"/>
    <property type="project" value="TreeGrafter"/>
</dbReference>
<protein>
    <recommendedName>
        <fullName evidence="4">Competence protein ComEA</fullName>
    </recommendedName>
</protein>
<dbReference type="Gene3D" id="1.10.150.280">
    <property type="entry name" value="AF1531-like domain"/>
    <property type="match status" value="1"/>
</dbReference>
<evidence type="ECO:0000313" key="2">
    <source>
        <dbReference type="EMBL" id="GGF97461.1"/>
    </source>
</evidence>
<evidence type="ECO:0008006" key="4">
    <source>
        <dbReference type="Google" id="ProtNLM"/>
    </source>
</evidence>
<evidence type="ECO:0000256" key="1">
    <source>
        <dbReference type="SAM" id="SignalP"/>
    </source>
</evidence>
<feature type="chain" id="PRO_5037666711" description="Competence protein ComEA" evidence="1">
    <location>
        <begin position="22"/>
        <end position="85"/>
    </location>
</feature>
<keyword evidence="3" id="KW-1185">Reference proteome</keyword>
<dbReference type="InterPro" id="IPR051675">
    <property type="entry name" value="Endo/Exo/Phosphatase_dom_1"/>
</dbReference>
<dbReference type="Pfam" id="PF12836">
    <property type="entry name" value="HHH_3"/>
    <property type="match status" value="1"/>
</dbReference>
<proteinExistence type="predicted"/>
<feature type="signal peptide" evidence="1">
    <location>
        <begin position="1"/>
        <end position="21"/>
    </location>
</feature>